<protein>
    <recommendedName>
        <fullName evidence="3">C-type lectin domain-containing protein</fullName>
    </recommendedName>
</protein>
<keyword evidence="2" id="KW-1133">Transmembrane helix</keyword>
<feature type="transmembrane region" description="Helical" evidence="2">
    <location>
        <begin position="60"/>
        <end position="81"/>
    </location>
</feature>
<dbReference type="InterPro" id="IPR033989">
    <property type="entry name" value="CD209-like_CTLD"/>
</dbReference>
<keyword evidence="5" id="KW-1185">Reference proteome</keyword>
<dbReference type="PANTHER" id="PTHR22803">
    <property type="entry name" value="MANNOSE, PHOSPHOLIPASE, LECTIN RECEPTOR RELATED"/>
    <property type="match status" value="1"/>
</dbReference>
<name>A0A671XI36_SPAAU</name>
<accession>A0A671XI36</accession>
<dbReference type="Proteomes" id="UP000472265">
    <property type="component" value="Chromosome 3"/>
</dbReference>
<dbReference type="Gene3D" id="3.10.100.10">
    <property type="entry name" value="Mannose-Binding Protein A, subunit A"/>
    <property type="match status" value="1"/>
</dbReference>
<organism evidence="4 5">
    <name type="scientific">Sparus aurata</name>
    <name type="common">Gilthead sea bream</name>
    <dbReference type="NCBI Taxonomy" id="8175"/>
    <lineage>
        <taxon>Eukaryota</taxon>
        <taxon>Metazoa</taxon>
        <taxon>Chordata</taxon>
        <taxon>Craniata</taxon>
        <taxon>Vertebrata</taxon>
        <taxon>Euteleostomi</taxon>
        <taxon>Actinopterygii</taxon>
        <taxon>Neopterygii</taxon>
        <taxon>Teleostei</taxon>
        <taxon>Neoteleostei</taxon>
        <taxon>Acanthomorphata</taxon>
        <taxon>Eupercaria</taxon>
        <taxon>Spariformes</taxon>
        <taxon>Sparidae</taxon>
        <taxon>Sparus</taxon>
    </lineage>
</organism>
<dbReference type="Ensembl" id="ENSSAUT00010051010.1">
    <property type="protein sequence ID" value="ENSSAUP00010048495.1"/>
    <property type="gene ID" value="ENSSAUG00010020211.1"/>
</dbReference>
<dbReference type="InterPro" id="IPR050111">
    <property type="entry name" value="C-type_lectin/snaclec_domain"/>
</dbReference>
<dbReference type="GO" id="GO:0030246">
    <property type="term" value="F:carbohydrate binding"/>
    <property type="evidence" value="ECO:0007669"/>
    <property type="project" value="UniProtKB-KW"/>
</dbReference>
<reference evidence="4" key="3">
    <citation type="submission" date="2025-09" db="UniProtKB">
        <authorList>
            <consortium name="Ensembl"/>
        </authorList>
    </citation>
    <scope>IDENTIFICATION</scope>
</reference>
<sequence length="259" mass="29310">MTEADVVYSDVKFTKSKEKATVTSSPNESTYAEVKILKTEPSAGSQQQAAGGSKVTAERVAVVVLSALLLAAVIALGYICYEYHQTTKHLQKLTDEYAAMRKNITAEACRKCQIGWERNGPQCYYFSTDQLTWEQAREKCQQIGGALVKIESEDEQSFLMQTLRHKMTEKEDRFWIGLTDSVTEGTWLWPDGTPLNKSLTFWRKGEPDNWTEVNNTQYVDGEDCVRMGEKCESGLKWWFDEPCTAPHKCICEKSAEIDA</sequence>
<evidence type="ECO:0000256" key="1">
    <source>
        <dbReference type="ARBA" id="ARBA00022734"/>
    </source>
</evidence>
<keyword evidence="2" id="KW-0472">Membrane</keyword>
<evidence type="ECO:0000313" key="4">
    <source>
        <dbReference type="Ensembl" id="ENSSAUP00010048495.1"/>
    </source>
</evidence>
<reference evidence="4" key="2">
    <citation type="submission" date="2025-08" db="UniProtKB">
        <authorList>
            <consortium name="Ensembl"/>
        </authorList>
    </citation>
    <scope>IDENTIFICATION</scope>
</reference>
<dbReference type="SUPFAM" id="SSF56436">
    <property type="entry name" value="C-type lectin-like"/>
    <property type="match status" value="1"/>
</dbReference>
<proteinExistence type="predicted"/>
<keyword evidence="2" id="KW-0812">Transmembrane</keyword>
<evidence type="ECO:0000313" key="5">
    <source>
        <dbReference type="Proteomes" id="UP000472265"/>
    </source>
</evidence>
<dbReference type="InterPro" id="IPR016186">
    <property type="entry name" value="C-type_lectin-like/link_sf"/>
</dbReference>
<dbReference type="GeneTree" id="ENSGT01030000234575"/>
<gene>
    <name evidence="4" type="primary">LOC115579585</name>
</gene>
<dbReference type="SMART" id="SM00034">
    <property type="entry name" value="CLECT"/>
    <property type="match status" value="1"/>
</dbReference>
<evidence type="ECO:0000256" key="2">
    <source>
        <dbReference type="SAM" id="Phobius"/>
    </source>
</evidence>
<feature type="domain" description="C-type lectin" evidence="3">
    <location>
        <begin position="119"/>
        <end position="252"/>
    </location>
</feature>
<keyword evidence="1" id="KW-0430">Lectin</keyword>
<dbReference type="Pfam" id="PF00059">
    <property type="entry name" value="Lectin_C"/>
    <property type="match status" value="1"/>
</dbReference>
<dbReference type="CDD" id="cd03590">
    <property type="entry name" value="CLECT_DC-SIGN_like"/>
    <property type="match status" value="1"/>
</dbReference>
<dbReference type="AlphaFoldDB" id="A0A671XI36"/>
<reference evidence="4" key="1">
    <citation type="submission" date="2021-04" db="EMBL/GenBank/DDBJ databases">
        <authorList>
            <consortium name="Wellcome Sanger Institute Data Sharing"/>
        </authorList>
    </citation>
    <scope>NUCLEOTIDE SEQUENCE [LARGE SCALE GENOMIC DNA]</scope>
</reference>
<evidence type="ECO:0000259" key="3">
    <source>
        <dbReference type="PROSITE" id="PS50041"/>
    </source>
</evidence>
<dbReference type="InterPro" id="IPR016187">
    <property type="entry name" value="CTDL_fold"/>
</dbReference>
<dbReference type="PROSITE" id="PS50041">
    <property type="entry name" value="C_TYPE_LECTIN_2"/>
    <property type="match status" value="1"/>
</dbReference>
<dbReference type="InterPro" id="IPR001304">
    <property type="entry name" value="C-type_lectin-like"/>
</dbReference>